<dbReference type="InterPro" id="IPR051315">
    <property type="entry name" value="Bact_Chemotaxis_CheA"/>
</dbReference>
<dbReference type="InterPro" id="IPR005467">
    <property type="entry name" value="His_kinase_dom"/>
</dbReference>
<dbReference type="InterPro" id="IPR036890">
    <property type="entry name" value="HATPase_C_sf"/>
</dbReference>
<dbReference type="InterPro" id="IPR036061">
    <property type="entry name" value="CheW-like_dom_sf"/>
</dbReference>
<dbReference type="PROSITE" id="PS50851">
    <property type="entry name" value="CHEW"/>
    <property type="match status" value="1"/>
</dbReference>
<evidence type="ECO:0000256" key="6">
    <source>
        <dbReference type="ARBA" id="ARBA00022679"/>
    </source>
</evidence>
<dbReference type="Pfam" id="PF02518">
    <property type="entry name" value="HATPase_c"/>
    <property type="match status" value="1"/>
</dbReference>
<dbReference type="RefSeq" id="WP_162458734.1">
    <property type="nucleotide sequence ID" value="NZ_AP021879.1"/>
</dbReference>
<dbReference type="CDD" id="cd00088">
    <property type="entry name" value="HPT"/>
    <property type="match status" value="2"/>
</dbReference>
<accession>A0A5K8A3R3</accession>
<feature type="compositionally biased region" description="Acidic residues" evidence="13">
    <location>
        <begin position="646"/>
        <end position="656"/>
    </location>
</feature>
<evidence type="ECO:0000256" key="12">
    <source>
        <dbReference type="PROSITE-ProRule" id="PRU00110"/>
    </source>
</evidence>
<feature type="domain" description="Histidine kinase" evidence="14">
    <location>
        <begin position="834"/>
        <end position="1044"/>
    </location>
</feature>
<dbReference type="AlphaFoldDB" id="A0A5K8A3R3"/>
<dbReference type="PRINTS" id="PR00344">
    <property type="entry name" value="BCTRLSENSOR"/>
</dbReference>
<dbReference type="InterPro" id="IPR004358">
    <property type="entry name" value="Sig_transdc_His_kin-like_C"/>
</dbReference>
<evidence type="ECO:0000259" key="15">
    <source>
        <dbReference type="PROSITE" id="PS50851"/>
    </source>
</evidence>
<feature type="domain" description="HPt" evidence="16">
    <location>
        <begin position="322"/>
        <end position="426"/>
    </location>
</feature>
<dbReference type="Gene3D" id="1.20.120.160">
    <property type="entry name" value="HPT domain"/>
    <property type="match status" value="2"/>
</dbReference>
<keyword evidence="6" id="KW-0808">Transferase</keyword>
<dbReference type="InterPro" id="IPR037006">
    <property type="entry name" value="CheA-like_homodim_sf"/>
</dbReference>
<dbReference type="InterPro" id="IPR004105">
    <property type="entry name" value="CheA-like_dim"/>
</dbReference>
<evidence type="ECO:0000256" key="9">
    <source>
        <dbReference type="ARBA" id="ARBA00022840"/>
    </source>
</evidence>
<evidence type="ECO:0000256" key="1">
    <source>
        <dbReference type="ARBA" id="ARBA00000085"/>
    </source>
</evidence>
<keyword evidence="18" id="KW-1185">Reference proteome</keyword>
<gene>
    <name evidence="17" type="ORF">DSCOOX_03620</name>
</gene>
<evidence type="ECO:0000256" key="3">
    <source>
        <dbReference type="ARBA" id="ARBA00021495"/>
    </source>
</evidence>
<dbReference type="EMBL" id="AP021879">
    <property type="protein sequence ID" value="BBO87182.1"/>
    <property type="molecule type" value="Genomic_DNA"/>
</dbReference>
<evidence type="ECO:0000256" key="4">
    <source>
        <dbReference type="ARBA" id="ARBA00022500"/>
    </source>
</evidence>
<evidence type="ECO:0000256" key="13">
    <source>
        <dbReference type="SAM" id="MobiDB-lite"/>
    </source>
</evidence>
<feature type="domain" description="CheW-like" evidence="15">
    <location>
        <begin position="1046"/>
        <end position="1182"/>
    </location>
</feature>
<evidence type="ECO:0000259" key="14">
    <source>
        <dbReference type="PROSITE" id="PS50109"/>
    </source>
</evidence>
<dbReference type="InterPro" id="IPR002545">
    <property type="entry name" value="CheW-lke_dom"/>
</dbReference>
<dbReference type="Pfam" id="PF01627">
    <property type="entry name" value="Hpt"/>
    <property type="match status" value="2"/>
</dbReference>
<dbReference type="SUPFAM" id="SSF50341">
    <property type="entry name" value="CheW-like"/>
    <property type="match status" value="1"/>
</dbReference>
<dbReference type="CDD" id="cd16916">
    <property type="entry name" value="HATPase_CheA-like"/>
    <property type="match status" value="1"/>
</dbReference>
<dbReference type="SMART" id="SM01231">
    <property type="entry name" value="H-kinase_dim"/>
    <property type="match status" value="1"/>
</dbReference>
<comment type="catalytic activity">
    <reaction evidence="1">
        <text>ATP + protein L-histidine = ADP + protein N-phospho-L-histidine.</text>
        <dbReference type="EC" id="2.7.13.3"/>
    </reaction>
</comment>
<name>A0A5K8A3R3_9BACT</name>
<feature type="modified residue" description="Phosphohistidine" evidence="12">
    <location>
        <position position="46"/>
    </location>
</feature>
<dbReference type="PANTHER" id="PTHR43395:SF10">
    <property type="entry name" value="CHEMOTAXIS PROTEIN CHEA"/>
    <property type="match status" value="1"/>
</dbReference>
<dbReference type="PANTHER" id="PTHR43395">
    <property type="entry name" value="SENSOR HISTIDINE KINASE CHEA"/>
    <property type="match status" value="1"/>
</dbReference>
<keyword evidence="7" id="KW-0547">Nucleotide-binding</keyword>
<dbReference type="SUPFAM" id="SSF47226">
    <property type="entry name" value="Histidine-containing phosphotransfer domain, HPT domain"/>
    <property type="match status" value="2"/>
</dbReference>
<dbReference type="GO" id="GO:0005524">
    <property type="term" value="F:ATP binding"/>
    <property type="evidence" value="ECO:0007669"/>
    <property type="project" value="UniProtKB-KW"/>
</dbReference>
<feature type="compositionally biased region" description="Low complexity" evidence="13">
    <location>
        <begin position="730"/>
        <end position="745"/>
    </location>
</feature>
<evidence type="ECO:0000256" key="2">
    <source>
        <dbReference type="ARBA" id="ARBA00012438"/>
    </source>
</evidence>
<dbReference type="CDD" id="cd00731">
    <property type="entry name" value="CheA_reg"/>
    <property type="match status" value="1"/>
</dbReference>
<keyword evidence="5 12" id="KW-0597">Phosphoprotein</keyword>
<dbReference type="Gene3D" id="1.10.287.560">
    <property type="entry name" value="Histidine kinase CheA-like, homodimeric domain"/>
    <property type="match status" value="1"/>
</dbReference>
<dbReference type="FunFam" id="3.30.565.10:FF:000016">
    <property type="entry name" value="Chemotaxis protein CheA, putative"/>
    <property type="match status" value="1"/>
</dbReference>
<dbReference type="GO" id="GO:0006935">
    <property type="term" value="P:chemotaxis"/>
    <property type="evidence" value="ECO:0007669"/>
    <property type="project" value="UniProtKB-KW"/>
</dbReference>
<protein>
    <recommendedName>
        <fullName evidence="3">Chemotaxis protein CheA</fullName>
        <ecNumber evidence="2">2.7.13.3</ecNumber>
    </recommendedName>
</protein>
<dbReference type="SUPFAM" id="SSF47384">
    <property type="entry name" value="Homodimeric domain of signal transducing histidine kinase"/>
    <property type="match status" value="1"/>
</dbReference>
<proteinExistence type="predicted"/>
<dbReference type="SMART" id="SM00073">
    <property type="entry name" value="HPT"/>
    <property type="match status" value="2"/>
</dbReference>
<keyword evidence="10" id="KW-0902">Two-component regulatory system</keyword>
<feature type="domain" description="HPt" evidence="16">
    <location>
        <begin position="1"/>
        <end position="103"/>
    </location>
</feature>
<evidence type="ECO:0000259" key="16">
    <source>
        <dbReference type="PROSITE" id="PS50894"/>
    </source>
</evidence>
<evidence type="ECO:0000256" key="5">
    <source>
        <dbReference type="ARBA" id="ARBA00022553"/>
    </source>
</evidence>
<reference evidence="17 18" key="1">
    <citation type="submission" date="2019-11" db="EMBL/GenBank/DDBJ databases">
        <title>Comparative genomics of hydrocarbon-degrading Desulfosarcina strains.</title>
        <authorList>
            <person name="Watanabe M."/>
            <person name="Kojima H."/>
            <person name="Fukui M."/>
        </authorList>
    </citation>
    <scope>NUCLEOTIDE SEQUENCE [LARGE SCALE GENOMIC DNA]</scope>
    <source>
        <strain evidence="18">oXyS1</strain>
    </source>
</reference>
<dbReference type="InterPro" id="IPR008207">
    <property type="entry name" value="Sig_transdc_His_kin_Hpt_dom"/>
</dbReference>
<dbReference type="GO" id="GO:0000155">
    <property type="term" value="F:phosphorelay sensor kinase activity"/>
    <property type="evidence" value="ECO:0007669"/>
    <property type="project" value="InterPro"/>
</dbReference>
<dbReference type="PROSITE" id="PS50894">
    <property type="entry name" value="HPT"/>
    <property type="match status" value="2"/>
</dbReference>
<dbReference type="SMART" id="SM00387">
    <property type="entry name" value="HATPase_c"/>
    <property type="match status" value="1"/>
</dbReference>
<dbReference type="EC" id="2.7.13.3" evidence="2"/>
<sequence length="1194" mass="130821">MTDHSLTEDFADESREHLEELEGCLLRLESSPSDSELLGAIFRSIHTIKGASEYLGFERIAELTHRLENLLDRFREGRLEVDKVAVDLLIDARDRMDELVGQVETGGRETAQIGDLLERVSAMMEDPMPGAEQDATPVYEDEADTELFDIFIEQLVAGLYELVATAGRWADGGTDTETKAALRDQVERLASTANYMGYDALNAVYADLGLAVERCDPALPGNANADDESSLGSSVTQSIERIRRLFPKADALAAIDTRARSAWPGDAEMPDRTIEAPPLNNEAAGTFLTGSIDDELDFSLEMDMDDTDAPPARDASSSSLYFAAGDPLLLKDFADESREHLEDLEGCLLRLESAPSDSELLGAIFRSIHTIKGASEYLGFERIAELTHRLETLLDCFREGRLEVDKVAVDLLIDARDRMDELVKQVETGGRETAQIDDLLERVSAMMEDPMPGVEQDATPVYDDEADTELFDIFIEQLVAGLDELVATADRWADGGTDTETKAALRDQVERLASTANYMGYDALNAVYADLRLAVERCVPALPGNANTGDGFSLATSVTESIERIRQLFPKADALAAVDTRARSLPCEDPLPAEAHADLETRSSADIDDVLAALPAINEHDREELLSKTLDETFDAMGNDGAADPDPVDAQDDDDPIGLNFLTCENNEAEPMPGPGTDDSDAAPLGIMDAFGAEQATPVEKSSRSADMPSLSAAVDAGAELWPRAPEEATLPEAPTAPDAPALTDNDFSEPQAQEVSEEAPATDGFVARSTVRKSIRVDAQKVDDLMNQVGELVVNRSSFTQIFQEMRDLVHYLGQRFPMDKGDHRLLTGLNTRLMDATTVLGRVTGELQEQVMKVRMLPISRLFNRYPRLVHDLIKASDKKVQLQFQGEETELDRMVIEQLADPLIHVIRNAVDHGIEPCEERKRKGKPGKGTLLLNAYHEGSNVIVEITDDGNGIDLSRIRQKAIEKQLADRETLEQMDQRALINMIMLPGFSTADQITHTSGRGVGMDVVKQSLEKINGVLSIDTRQDVGTRIRIKIPLTLAIIPALMLRCGDSHFTLPLGAVEETLRIDRGEIFTVDGSQMMHLHEEPLPLVRLTDLLKIPVPSAGDDEERLFVVVVKATTGQTGLIVDALLGRQEVVIKPLEDYLQESSGFSGATILGDGKISLILNVDELVVMARERETEKRLAAAVL</sequence>
<comment type="function">
    <text evidence="11">Involved in the transmission of sensory signals from the chemoreceptors to the flagellar motors. CheA is autophosphorylated; it can transfer its phosphate group to either CheB or CheY.</text>
</comment>
<evidence type="ECO:0000256" key="7">
    <source>
        <dbReference type="ARBA" id="ARBA00022741"/>
    </source>
</evidence>
<dbReference type="Gene3D" id="2.30.30.40">
    <property type="entry name" value="SH3 Domains"/>
    <property type="match status" value="1"/>
</dbReference>
<keyword evidence="4" id="KW-0145">Chemotaxis</keyword>
<dbReference type="Gene3D" id="3.30.565.10">
    <property type="entry name" value="Histidine kinase-like ATPase, C-terminal domain"/>
    <property type="match status" value="1"/>
</dbReference>
<dbReference type="Pfam" id="PF01584">
    <property type="entry name" value="CheW"/>
    <property type="match status" value="1"/>
</dbReference>
<keyword evidence="9" id="KW-0067">ATP-binding</keyword>
<evidence type="ECO:0000256" key="10">
    <source>
        <dbReference type="ARBA" id="ARBA00023012"/>
    </source>
</evidence>
<keyword evidence="8" id="KW-0418">Kinase</keyword>
<dbReference type="InterPro" id="IPR036641">
    <property type="entry name" value="HPT_dom_sf"/>
</dbReference>
<dbReference type="SUPFAM" id="SSF55874">
    <property type="entry name" value="ATPase domain of HSP90 chaperone/DNA topoisomerase II/histidine kinase"/>
    <property type="match status" value="1"/>
</dbReference>
<feature type="modified residue" description="Phosphohistidine" evidence="12">
    <location>
        <position position="369"/>
    </location>
</feature>
<dbReference type="InterPro" id="IPR003594">
    <property type="entry name" value="HATPase_dom"/>
</dbReference>
<evidence type="ECO:0000256" key="8">
    <source>
        <dbReference type="ARBA" id="ARBA00022777"/>
    </source>
</evidence>
<organism evidence="17 18">
    <name type="scientific">Desulfosarcina ovata subsp. ovata</name>
    <dbReference type="NCBI Taxonomy" id="2752305"/>
    <lineage>
        <taxon>Bacteria</taxon>
        <taxon>Pseudomonadati</taxon>
        <taxon>Thermodesulfobacteriota</taxon>
        <taxon>Desulfobacteria</taxon>
        <taxon>Desulfobacterales</taxon>
        <taxon>Desulfosarcinaceae</taxon>
        <taxon>Desulfosarcina</taxon>
    </lineage>
</organism>
<feature type="region of interest" description="Disordered" evidence="13">
    <location>
        <begin position="730"/>
        <end position="763"/>
    </location>
</feature>
<dbReference type="FunFam" id="2.30.30.40:FF:000048">
    <property type="entry name" value="Chemotaxis protein CheA, putative"/>
    <property type="match status" value="1"/>
</dbReference>
<dbReference type="Proteomes" id="UP000422108">
    <property type="component" value="Chromosome"/>
</dbReference>
<dbReference type="Pfam" id="PF02895">
    <property type="entry name" value="H-kinase_dim"/>
    <property type="match status" value="1"/>
</dbReference>
<feature type="region of interest" description="Disordered" evidence="13">
    <location>
        <begin position="636"/>
        <end position="685"/>
    </location>
</feature>
<dbReference type="GO" id="GO:0005737">
    <property type="term" value="C:cytoplasm"/>
    <property type="evidence" value="ECO:0007669"/>
    <property type="project" value="InterPro"/>
</dbReference>
<evidence type="ECO:0000256" key="11">
    <source>
        <dbReference type="ARBA" id="ARBA00035100"/>
    </source>
</evidence>
<evidence type="ECO:0000313" key="17">
    <source>
        <dbReference type="EMBL" id="BBO87182.1"/>
    </source>
</evidence>
<dbReference type="PROSITE" id="PS50109">
    <property type="entry name" value="HIS_KIN"/>
    <property type="match status" value="1"/>
</dbReference>
<evidence type="ECO:0000313" key="18">
    <source>
        <dbReference type="Proteomes" id="UP000422108"/>
    </source>
</evidence>
<dbReference type="InterPro" id="IPR036097">
    <property type="entry name" value="HisK_dim/P_sf"/>
</dbReference>
<dbReference type="SMART" id="SM00260">
    <property type="entry name" value="CheW"/>
    <property type="match status" value="1"/>
</dbReference>